<feature type="compositionally biased region" description="Low complexity" evidence="3">
    <location>
        <begin position="21"/>
        <end position="35"/>
    </location>
</feature>
<organism evidence="4">
    <name type="scientific">Triticum aestivum</name>
    <name type="common">Wheat</name>
    <dbReference type="NCBI Taxonomy" id="4565"/>
    <lineage>
        <taxon>Eukaryota</taxon>
        <taxon>Viridiplantae</taxon>
        <taxon>Streptophyta</taxon>
        <taxon>Embryophyta</taxon>
        <taxon>Tracheophyta</taxon>
        <taxon>Spermatophyta</taxon>
        <taxon>Magnoliopsida</taxon>
        <taxon>Liliopsida</taxon>
        <taxon>Poales</taxon>
        <taxon>Poaceae</taxon>
        <taxon>BOP clade</taxon>
        <taxon>Pooideae</taxon>
        <taxon>Triticodae</taxon>
        <taxon>Triticeae</taxon>
        <taxon>Triticinae</taxon>
        <taxon>Triticum</taxon>
    </lineage>
</organism>
<name>A0A3B5XZF8_WHEAT</name>
<dbReference type="PANTHER" id="PTHR23160:SF9">
    <property type="entry name" value="OS10G0577100 PROTEIN"/>
    <property type="match status" value="1"/>
</dbReference>
<dbReference type="PANTHER" id="PTHR23160">
    <property type="entry name" value="SYNAPTONEMAL COMPLEX PROTEIN-RELATED"/>
    <property type="match status" value="1"/>
</dbReference>
<evidence type="ECO:0000256" key="2">
    <source>
        <dbReference type="SAM" id="Coils"/>
    </source>
</evidence>
<reference evidence="4" key="2">
    <citation type="submission" date="2018-10" db="UniProtKB">
        <authorList>
            <consortium name="EnsemblPlants"/>
        </authorList>
    </citation>
    <scope>IDENTIFICATION</scope>
</reference>
<dbReference type="Gramene" id="TraesCS1A03G0522000.1">
    <property type="protein sequence ID" value="TraesCS1A03G0522000.1.CDS"/>
    <property type="gene ID" value="TraesCS1A03G0522000"/>
</dbReference>
<dbReference type="Gramene" id="TraesARI1A03G00096620.2">
    <property type="protein sequence ID" value="TraesARI1A03G00096620.2"/>
    <property type="gene ID" value="TraesARI1A03G00096620"/>
</dbReference>
<evidence type="ECO:0000313" key="5">
    <source>
        <dbReference type="Proteomes" id="UP000019116"/>
    </source>
</evidence>
<dbReference type="Gramene" id="TraesLDM1A03G00094930.1">
    <property type="protein sequence ID" value="TraesLDM1A03G00094930.1"/>
    <property type="gene ID" value="TraesLDM1A03G00094930"/>
</dbReference>
<dbReference type="GeneID" id="123050422"/>
<dbReference type="KEGG" id="taes:123050422"/>
<dbReference type="Gramene" id="TraesWEE_scaffold_045854_01G000200.1">
    <property type="protein sequence ID" value="TraesWEE_scaffold_045854_01G000200.1"/>
    <property type="gene ID" value="TraesWEE_scaffold_045854_01G000200"/>
</dbReference>
<dbReference type="Gramene" id="TraesROB_scaffold_100302_01G000200.1">
    <property type="protein sequence ID" value="TraesROB_scaffold_100302_01G000200.1"/>
    <property type="gene ID" value="TraesROB_scaffold_100302_01G000200"/>
</dbReference>
<dbReference type="AlphaFoldDB" id="A0A3B5XZF8"/>
<proteinExistence type="predicted"/>
<feature type="region of interest" description="Disordered" evidence="3">
    <location>
        <begin position="1"/>
        <end position="126"/>
    </location>
</feature>
<feature type="coiled-coil region" evidence="2">
    <location>
        <begin position="818"/>
        <end position="930"/>
    </location>
</feature>
<dbReference type="STRING" id="4565.A0A3B5XZF8"/>
<dbReference type="Proteomes" id="UP000019116">
    <property type="component" value="Chromosome 1A"/>
</dbReference>
<feature type="coiled-coil region" evidence="2">
    <location>
        <begin position="368"/>
        <end position="570"/>
    </location>
</feature>
<dbReference type="SUPFAM" id="SSF57997">
    <property type="entry name" value="Tropomyosin"/>
    <property type="match status" value="1"/>
</dbReference>
<evidence type="ECO:0000256" key="3">
    <source>
        <dbReference type="SAM" id="MobiDB-lite"/>
    </source>
</evidence>
<protein>
    <recommendedName>
        <fullName evidence="6">WEB family protein</fullName>
    </recommendedName>
</protein>
<keyword evidence="5" id="KW-1185">Reference proteome</keyword>
<dbReference type="RefSeq" id="XP_044329160.1">
    <property type="nucleotide sequence ID" value="XM_044473225.1"/>
</dbReference>
<accession>A0A3B5XZF8</accession>
<feature type="coiled-coil region" evidence="2">
    <location>
        <begin position="617"/>
        <end position="644"/>
    </location>
</feature>
<feature type="compositionally biased region" description="Basic and acidic residues" evidence="3">
    <location>
        <begin position="108"/>
        <end position="117"/>
    </location>
</feature>
<evidence type="ECO:0000313" key="4">
    <source>
        <dbReference type="EnsemblPlants" id="TraesCS1A02G194700.1"/>
    </source>
</evidence>
<gene>
    <name evidence="4" type="primary">LOC123050422</name>
</gene>
<dbReference type="Gramene" id="TraesCAD_scaffold_029202_01G000200.1">
    <property type="protein sequence ID" value="TraesCAD_scaffold_029202_01G000200.1"/>
    <property type="gene ID" value="TraesCAD_scaffold_029202_01G000200"/>
</dbReference>
<evidence type="ECO:0008006" key="6">
    <source>
        <dbReference type="Google" id="ProtNLM"/>
    </source>
</evidence>
<feature type="compositionally biased region" description="Acidic residues" evidence="3">
    <location>
        <begin position="1048"/>
        <end position="1063"/>
    </location>
</feature>
<dbReference type="Gramene" id="TraesJAG1A03G00094890.1">
    <property type="protein sequence ID" value="TraesJAG1A03G00094890.1"/>
    <property type="gene ID" value="TraesJAG1A03G00094890"/>
</dbReference>
<dbReference type="Gramene" id="TraesLAC1A03G00097360.1">
    <property type="protein sequence ID" value="TraesLAC1A03G00097360.1"/>
    <property type="gene ID" value="TraesLAC1A03G00097360"/>
</dbReference>
<dbReference type="GO" id="GO:0007131">
    <property type="term" value="P:reciprocal meiotic recombination"/>
    <property type="evidence" value="ECO:0000318"/>
    <property type="project" value="GO_Central"/>
</dbReference>
<reference evidence="4" key="1">
    <citation type="submission" date="2018-08" db="EMBL/GenBank/DDBJ databases">
        <authorList>
            <person name="Rossello M."/>
        </authorList>
    </citation>
    <scope>NUCLEOTIDE SEQUENCE [LARGE SCALE GENOMIC DNA]</scope>
    <source>
        <strain evidence="4">cv. Chinese Spring</strain>
    </source>
</reference>
<dbReference type="Gramene" id="TraesCS1A02G194700.1">
    <property type="protein sequence ID" value="TraesCS1A02G194700.1"/>
    <property type="gene ID" value="TraesCS1A02G194700"/>
</dbReference>
<dbReference type="Gramene" id="TraesPARA_EIv1.0_0053080.1">
    <property type="protein sequence ID" value="TraesPARA_EIv1.0_0053080.1.CDS"/>
    <property type="gene ID" value="TraesPARA_EIv1.0_0053080"/>
</dbReference>
<dbReference type="Gramene" id="TraesJUL1A03G00094260.1">
    <property type="protein sequence ID" value="TraesJUL1A03G00094260.1"/>
    <property type="gene ID" value="TraesJUL1A03G00094260"/>
</dbReference>
<dbReference type="OrthoDB" id="6350175at2759"/>
<feature type="compositionally biased region" description="Low complexity" evidence="3">
    <location>
        <begin position="43"/>
        <end position="60"/>
    </location>
</feature>
<feature type="region of interest" description="Disordered" evidence="3">
    <location>
        <begin position="1042"/>
        <end position="1092"/>
    </location>
</feature>
<dbReference type="SMR" id="A0A3B5XZF8"/>
<feature type="compositionally biased region" description="Basic residues" evidence="3">
    <location>
        <begin position="1083"/>
        <end position="1092"/>
    </location>
</feature>
<evidence type="ECO:0000256" key="1">
    <source>
        <dbReference type="ARBA" id="ARBA00023054"/>
    </source>
</evidence>
<dbReference type="EnsemblPlants" id="TraesCS1A02G194700.1">
    <property type="protein sequence ID" value="TraesCS1A02G194700.1"/>
    <property type="gene ID" value="TraesCS1A02G194700"/>
</dbReference>
<keyword evidence="1 2" id="KW-0175">Coiled coil</keyword>
<dbReference type="PaxDb" id="4565-Traes_1AL_4354DDEED.1"/>
<dbReference type="Gramene" id="TraesCLE_scaffold_132283_01G000200.1">
    <property type="protein sequence ID" value="TraesCLE_scaffold_132283_01G000200.1"/>
    <property type="gene ID" value="TraesCLE_scaffold_132283_01G000200"/>
</dbReference>
<dbReference type="Gramene" id="TraesSTA1A03G00095180.1">
    <property type="protein sequence ID" value="TraesSTA1A03G00095180.1"/>
    <property type="gene ID" value="TraesSTA1A03G00095180"/>
</dbReference>
<sequence length="1114" mass="123635">MLASKPNRASLAEPSNHKEPASSSSGSNYSRAHASAPRVSRLAKPAAAAGSSKQAAEARAPSPLHNAARPAAAAPLDKSVDAAQKPSPGERRSNFKASPHRTSTTPDVRQKTPDRQPRIAKASELQAQLNLVQEDLKNAREHLANIDKDRAQVHDDLVLTKTLADEAYQKLEESLAMQRRAEEALEIERFKSVEREQASIELARRKEEEWQRKHADVTKRHAQDVNSLAKVTKELENTKGELAVTAQAKNSALSRVDEAEKTMHGNAKRMEILMAEVTRLKSEMGSREKGAEEIIDKLRSEASELRAELQRAMAFQEKLVRAEEVVKGLKVDIAYAKRAEMDADQSAQGWKTKAAALEDRLVAITSLNKSNEEALASLTKSFQEAQSQVLQLTEKATASEGEASEYKEGFLETNRRLDIMRKEASELQATIDSLKSEHELLNEAHRQVVSNEKAASSQVGVLGGDKVRLQQELDEAREERNKAKKGVEELAVALRQVSAEAREAKERVLAKQTELDHAQLQISELKTESKNAEDKYQLMLQESNCLKKKAEMLESEAKNAKEKYELILDESNYLKKTVERLGSEAKILQDDRVSKEVGFAEMLRRSEEEASYVKSEMSKLMESLAVAEKEVQELKAEKTQLVHQLEEGFDSTMMDAASSSAEQPMVTESSHLKDLLSTKEKEVLALNHQVTELRLREAAALAKADEASKLMDVASSRAEQSMVAESSHLKDLLSTKEKEVLALDHQVTELRLREAAALAKADEASKLMDAASSSAEQSMVAESSRLKDLLSTKEKEVLALGHQVTELRLREEAALAKADEASKLLAEATARKAGEEEAARSAEKSNTLLVKLEMDTMLQSQRAAEHEAKDAKDNMVQLQSKLRLVESKITEANLTAEEEKISSLRLKETLAEKEEELQSIARENDGLRTREAAARAKADELAAMLVEATAMKGGDQSAGRSPEKQPNVFRKMMCSPMENAARGDHEDRRNSDRIVQVLEEIKHVEVETVRQVKHEREEVSVEANSMENSKILEDDLCKGMMSNGVDTESSDDDDIDSQGEDGAADQMGGLLMHGPRSSFKQEHHSHKKKKKALLRKFGSMLKKKAHFTKLNKHS</sequence>
<feature type="coiled-coil region" evidence="2">
    <location>
        <begin position="288"/>
        <end position="315"/>
    </location>
</feature>